<reference evidence="1" key="1">
    <citation type="submission" date="2015-04" db="UniProtKB">
        <authorList>
            <consortium name="EnsemblPlants"/>
        </authorList>
    </citation>
    <scope>IDENTIFICATION</scope>
    <source>
        <strain evidence="1">SL10</strain>
    </source>
</reference>
<dbReference type="Proteomes" id="UP000006591">
    <property type="component" value="Chromosome 9"/>
</dbReference>
<evidence type="ECO:0000313" key="1">
    <source>
        <dbReference type="EnsemblPlants" id="ONIVA09G06210.2"/>
    </source>
</evidence>
<organism evidence="1">
    <name type="scientific">Oryza nivara</name>
    <name type="common">Indian wild rice</name>
    <name type="synonym">Oryza sativa f. spontanea</name>
    <dbReference type="NCBI Taxonomy" id="4536"/>
    <lineage>
        <taxon>Eukaryota</taxon>
        <taxon>Viridiplantae</taxon>
        <taxon>Streptophyta</taxon>
        <taxon>Embryophyta</taxon>
        <taxon>Tracheophyta</taxon>
        <taxon>Spermatophyta</taxon>
        <taxon>Magnoliopsida</taxon>
        <taxon>Liliopsida</taxon>
        <taxon>Poales</taxon>
        <taxon>Poaceae</taxon>
        <taxon>BOP clade</taxon>
        <taxon>Oryzoideae</taxon>
        <taxon>Oryzeae</taxon>
        <taxon>Oryzinae</taxon>
        <taxon>Oryza</taxon>
    </lineage>
</organism>
<protein>
    <submittedName>
        <fullName evidence="1">Uncharacterized protein</fullName>
    </submittedName>
</protein>
<proteinExistence type="predicted"/>
<reference evidence="1" key="2">
    <citation type="submission" date="2018-04" db="EMBL/GenBank/DDBJ databases">
        <title>OnivRS2 (Oryza nivara Reference Sequence Version 2).</title>
        <authorList>
            <person name="Zhang J."/>
            <person name="Kudrna D."/>
            <person name="Lee S."/>
            <person name="Talag J."/>
            <person name="Rajasekar S."/>
            <person name="Welchert J."/>
            <person name="Hsing Y.-I."/>
            <person name="Wing R.A."/>
        </authorList>
    </citation>
    <scope>NUCLEOTIDE SEQUENCE [LARGE SCALE GENOMIC DNA]</scope>
    <source>
        <strain evidence="1">SL10</strain>
    </source>
</reference>
<dbReference type="Gramene" id="ONIVA09G06210.2">
    <property type="protein sequence ID" value="ONIVA09G06210.2"/>
    <property type="gene ID" value="ONIVA09G06210"/>
</dbReference>
<name>A0A0E0II58_ORYNI</name>
<sequence>MLAHTSSCNTVTAQLKSDDLDGRNLFPCLRRRRRRRCRHRVCDFGRVPTPALLPPLATHFLDRPRSPLVPPAAGEAAATQLPLSSPEVSHGSVPAITCPAIYRASQKRCPHESHGIKDTAIAHLQKMWFSPKETHQGKEGGTLRQCPKYDARRRSCCWPDEPLS</sequence>
<dbReference type="AlphaFoldDB" id="A0A0E0II58"/>
<accession>A0A0E0II58</accession>
<evidence type="ECO:0000313" key="2">
    <source>
        <dbReference type="Proteomes" id="UP000006591"/>
    </source>
</evidence>
<keyword evidence="2" id="KW-1185">Reference proteome</keyword>
<dbReference type="HOGENOM" id="CLU_143127_0_0_1"/>
<dbReference type="EnsemblPlants" id="ONIVA09G06210.2">
    <property type="protein sequence ID" value="ONIVA09G06210.2"/>
    <property type="gene ID" value="ONIVA09G06210"/>
</dbReference>